<dbReference type="AlphaFoldDB" id="A0A0G2DW49"/>
<dbReference type="FunFam" id="1.25.10.10:FF:000362">
    <property type="entry name" value="Importin 11, putative"/>
    <property type="match status" value="1"/>
</dbReference>
<reference evidence="9 10" key="2">
    <citation type="submission" date="2015-05" db="EMBL/GenBank/DDBJ databases">
        <title>Distinctive expansion of gene families associated with plant cell wall degradation and secondary metabolism in the genomes of grapevine trunk pathogens.</title>
        <authorList>
            <person name="Lawrence D.P."/>
            <person name="Travadon R."/>
            <person name="Rolshausen P.E."/>
            <person name="Baumgartner K."/>
        </authorList>
    </citation>
    <scope>NUCLEOTIDE SEQUENCE [LARGE SCALE GENOMIC DNA]</scope>
    <source>
        <strain evidence="9">DS831</strain>
    </source>
</reference>
<gene>
    <name evidence="9" type="ORF">UCDDS831_g07922</name>
</gene>
<dbReference type="Pfam" id="PF25758">
    <property type="entry name" value="TPR_IPO11"/>
    <property type="match status" value="1"/>
</dbReference>
<keyword evidence="4" id="KW-0813">Transport</keyword>
<dbReference type="InterPro" id="IPR001494">
    <property type="entry name" value="Importin-beta_N"/>
</dbReference>
<comment type="subcellular location">
    <subcellularLocation>
        <location evidence="2">Cytoplasm</location>
    </subcellularLocation>
    <subcellularLocation>
        <location evidence="1">Nucleus</location>
    </subcellularLocation>
</comment>
<keyword evidence="6" id="KW-0653">Protein transport</keyword>
<dbReference type="GO" id="GO:0005635">
    <property type="term" value="C:nuclear envelope"/>
    <property type="evidence" value="ECO:0007669"/>
    <property type="project" value="TreeGrafter"/>
</dbReference>
<evidence type="ECO:0000256" key="1">
    <source>
        <dbReference type="ARBA" id="ARBA00004123"/>
    </source>
</evidence>
<dbReference type="GO" id="GO:0006606">
    <property type="term" value="P:protein import into nucleus"/>
    <property type="evidence" value="ECO:0007669"/>
    <property type="project" value="TreeGrafter"/>
</dbReference>
<dbReference type="PANTHER" id="PTHR10997">
    <property type="entry name" value="IMPORTIN-7, 8, 11"/>
    <property type="match status" value="1"/>
</dbReference>
<comment type="similarity">
    <text evidence="3">Belongs to the importin beta family.</text>
</comment>
<keyword evidence="7" id="KW-0539">Nucleus</keyword>
<evidence type="ECO:0000256" key="4">
    <source>
        <dbReference type="ARBA" id="ARBA00022448"/>
    </source>
</evidence>
<evidence type="ECO:0000259" key="8">
    <source>
        <dbReference type="PROSITE" id="PS50166"/>
    </source>
</evidence>
<evidence type="ECO:0000256" key="6">
    <source>
        <dbReference type="ARBA" id="ARBA00022927"/>
    </source>
</evidence>
<dbReference type="EMBL" id="LAQI01000214">
    <property type="protein sequence ID" value="KKY14844.1"/>
    <property type="molecule type" value="Genomic_DNA"/>
</dbReference>
<dbReference type="PANTHER" id="PTHR10997:SF7">
    <property type="entry name" value="IMPORTIN-11"/>
    <property type="match status" value="1"/>
</dbReference>
<evidence type="ECO:0000313" key="9">
    <source>
        <dbReference type="EMBL" id="KKY14844.1"/>
    </source>
</evidence>
<dbReference type="InterPro" id="IPR011989">
    <property type="entry name" value="ARM-like"/>
</dbReference>
<evidence type="ECO:0000313" key="10">
    <source>
        <dbReference type="Proteomes" id="UP000034182"/>
    </source>
</evidence>
<dbReference type="SMART" id="SM00913">
    <property type="entry name" value="IBN_N"/>
    <property type="match status" value="1"/>
</dbReference>
<dbReference type="GO" id="GO:0031267">
    <property type="term" value="F:small GTPase binding"/>
    <property type="evidence" value="ECO:0007669"/>
    <property type="project" value="InterPro"/>
</dbReference>
<dbReference type="Pfam" id="PF03810">
    <property type="entry name" value="IBN_N"/>
    <property type="match status" value="1"/>
</dbReference>
<sequence>MEVQGALELPAEANPLTEGLLFHVLRSAASSDPHQIQTGTKQLQKWETATGFYPLLQAAFIDKSLPVEIRYLAIIQLKNGIDKYWRKTATNAVSKEDKTVIRSRLLESGVNEADQRLALQNALVIAKIVRFEFPHDWPDVINQVIDLLRQSTAPGANPLYLPRTLLILLHIIKELATGRIIRLRSNLLSISPEVFRVLGHIYMQKVQRWLAFLQHGGDDEGVLRRVLVSGFEFPNRDSDVQQFWGIVRNQLGDFLTITSQEPSTLSSPVKDLVEKHLLQLAKLHLEMSKTHPAAYILLPDSINITKAYWGLIVKFGQNFGTKQASVEGHIGTDGDADDDEKSVMERLCLKGLLLIRACLRMVFNPAQTFKYRHEQEKQEKAEATQLVKQEFLGEDFVREMMETVVTRYFVFRPSDLRQWEEEPDEWERREDMEGDDIEYSIRSCAERLFLDLAINFKTLVQPLLQVFYSVASPDNENILFKDSVYTAVGLAAPVLHHELDFDGFIRSTLVQEVQKQKPGYNLLRRRIAILLGQWITIKVSDETRPLVYQIFDHLLNKDDPLNDHVVRVTAGRQFKNIADDWDFKVEGFMPHASNMLNRLMALIGEVELSETKMALLNTISVVVERLEHHITPYANSIVSLLPPLWEQSGEEHLMKQAILTILARLINAMKAESVPLHSMVIPIIKNTLEPGSDTQVYLLEDALDLWHAVLVQSPAPASPEVLSLAPYLIPTLELGSESLRKTLEIAEVYLLLAPNEMCSDHLRTTLLKSLGEYLFCGTISTVFEPLTCIPASLLGELRPEANGLVTHLVEVYVRAADLLGGEAAVEILTADMIRTEFFTGLLDGLKGAWEAHTKTGPNARASAVDGIVETDYWTVVARIGLASNRVLLGAIETAQTRTSADGMQDAAETLDARMKWLLEEWFDHLDNIAAPVSKKLMCLALTKLLETGSDWILIKLQDLMTMWTDLVIELTDGNADPNVDCLVWQREDPPPGSPEAPDDVRRRDLIYTDPVHTVNIMPFIRDHLHQAIAACGGQDRFRDEWLVNVDKDVIEAFGKLGIM</sequence>
<dbReference type="PROSITE" id="PS50166">
    <property type="entry name" value="IMPORTIN_B_NT"/>
    <property type="match status" value="1"/>
</dbReference>
<dbReference type="SUPFAM" id="SSF48371">
    <property type="entry name" value="ARM repeat"/>
    <property type="match status" value="1"/>
</dbReference>
<name>A0A0G2DW49_9PEZI</name>
<dbReference type="GO" id="GO:0005829">
    <property type="term" value="C:cytosol"/>
    <property type="evidence" value="ECO:0007669"/>
    <property type="project" value="TreeGrafter"/>
</dbReference>
<evidence type="ECO:0000256" key="3">
    <source>
        <dbReference type="ARBA" id="ARBA00007991"/>
    </source>
</evidence>
<protein>
    <submittedName>
        <fullName evidence="9">Putative importin 11</fullName>
    </submittedName>
</protein>
<dbReference type="Proteomes" id="UP000034182">
    <property type="component" value="Unassembled WGS sequence"/>
</dbReference>
<evidence type="ECO:0000256" key="2">
    <source>
        <dbReference type="ARBA" id="ARBA00004496"/>
    </source>
</evidence>
<feature type="domain" description="Importin N-terminal" evidence="8">
    <location>
        <begin position="39"/>
        <end position="111"/>
    </location>
</feature>
<dbReference type="Gene3D" id="1.25.10.10">
    <property type="entry name" value="Leucine-rich Repeat Variant"/>
    <property type="match status" value="1"/>
</dbReference>
<comment type="caution">
    <text evidence="9">The sequence shown here is derived from an EMBL/GenBank/DDBJ whole genome shotgun (WGS) entry which is preliminary data.</text>
</comment>
<dbReference type="Pfam" id="PF08506">
    <property type="entry name" value="Cse1"/>
    <property type="match status" value="1"/>
</dbReference>
<dbReference type="InterPro" id="IPR013713">
    <property type="entry name" value="XPO2_central"/>
</dbReference>
<organism evidence="9 10">
    <name type="scientific">Diplodia seriata</name>
    <dbReference type="NCBI Taxonomy" id="420778"/>
    <lineage>
        <taxon>Eukaryota</taxon>
        <taxon>Fungi</taxon>
        <taxon>Dikarya</taxon>
        <taxon>Ascomycota</taxon>
        <taxon>Pezizomycotina</taxon>
        <taxon>Dothideomycetes</taxon>
        <taxon>Dothideomycetes incertae sedis</taxon>
        <taxon>Botryosphaeriales</taxon>
        <taxon>Botryosphaeriaceae</taxon>
        <taxon>Diplodia</taxon>
    </lineage>
</organism>
<accession>A0A0G2DW49</accession>
<keyword evidence="5" id="KW-0963">Cytoplasm</keyword>
<proteinExistence type="inferred from homology"/>
<dbReference type="InterPro" id="IPR058669">
    <property type="entry name" value="TPR_IPO7/11-like"/>
</dbReference>
<evidence type="ECO:0000256" key="5">
    <source>
        <dbReference type="ARBA" id="ARBA00022490"/>
    </source>
</evidence>
<reference evidence="9 10" key="1">
    <citation type="submission" date="2015-03" db="EMBL/GenBank/DDBJ databases">
        <authorList>
            <person name="Morales-Cruz A."/>
            <person name="Amrine K.C."/>
            <person name="Cantu D."/>
        </authorList>
    </citation>
    <scope>NUCLEOTIDE SEQUENCE [LARGE SCALE GENOMIC DNA]</scope>
    <source>
        <strain evidence="9">DS831</strain>
    </source>
</reference>
<evidence type="ECO:0000256" key="7">
    <source>
        <dbReference type="ARBA" id="ARBA00023242"/>
    </source>
</evidence>
<dbReference type="InterPro" id="IPR016024">
    <property type="entry name" value="ARM-type_fold"/>
</dbReference>